<dbReference type="PANTHER" id="PTHR47506:SF3">
    <property type="entry name" value="HTH-TYPE TRANSCRIPTIONAL REGULATOR LMRA"/>
    <property type="match status" value="1"/>
</dbReference>
<dbReference type="PRINTS" id="PR00455">
    <property type="entry name" value="HTHTETR"/>
</dbReference>
<keyword evidence="2 4" id="KW-0238">DNA-binding</keyword>
<evidence type="ECO:0000313" key="6">
    <source>
        <dbReference type="EMBL" id="GFH00341.1"/>
    </source>
</evidence>
<dbReference type="PANTHER" id="PTHR47506">
    <property type="entry name" value="TRANSCRIPTIONAL REGULATORY PROTEIN"/>
    <property type="match status" value="1"/>
</dbReference>
<organism evidence="6 7">
    <name type="scientific">Mycolicibacterium hippocampi</name>
    <dbReference type="NCBI Taxonomy" id="659824"/>
    <lineage>
        <taxon>Bacteria</taxon>
        <taxon>Bacillati</taxon>
        <taxon>Actinomycetota</taxon>
        <taxon>Actinomycetes</taxon>
        <taxon>Mycobacteriales</taxon>
        <taxon>Mycobacteriaceae</taxon>
        <taxon>Mycolicibacterium</taxon>
    </lineage>
</organism>
<dbReference type="SUPFAM" id="SSF46689">
    <property type="entry name" value="Homeodomain-like"/>
    <property type="match status" value="1"/>
</dbReference>
<evidence type="ECO:0000256" key="3">
    <source>
        <dbReference type="ARBA" id="ARBA00023163"/>
    </source>
</evidence>
<reference evidence="6 7" key="1">
    <citation type="journal article" date="2019" name="Emerg. Microbes Infect.">
        <title>Comprehensive subspecies identification of 175 nontuberculous mycobacteria species based on 7547 genomic profiles.</title>
        <authorList>
            <person name="Matsumoto Y."/>
            <person name="Kinjo T."/>
            <person name="Motooka D."/>
            <person name="Nabeya D."/>
            <person name="Jung N."/>
            <person name="Uechi K."/>
            <person name="Horii T."/>
            <person name="Iida T."/>
            <person name="Fujita J."/>
            <person name="Nakamura S."/>
        </authorList>
    </citation>
    <scope>NUCLEOTIDE SEQUENCE [LARGE SCALE GENOMIC DNA]</scope>
    <source>
        <strain evidence="6 7">JCM 30996</strain>
    </source>
</reference>
<keyword evidence="7" id="KW-1185">Reference proteome</keyword>
<evidence type="ECO:0000313" key="7">
    <source>
        <dbReference type="Proteomes" id="UP000465304"/>
    </source>
</evidence>
<accession>A0A7I9ZH35</accession>
<dbReference type="EMBL" id="BLLB01000002">
    <property type="protein sequence ID" value="GFH00341.1"/>
    <property type="molecule type" value="Genomic_DNA"/>
</dbReference>
<dbReference type="SUPFAM" id="SSF48498">
    <property type="entry name" value="Tetracyclin repressor-like, C-terminal domain"/>
    <property type="match status" value="1"/>
</dbReference>
<dbReference type="InterPro" id="IPR036271">
    <property type="entry name" value="Tet_transcr_reg_TetR-rel_C_sf"/>
</dbReference>
<gene>
    <name evidence="6" type="ORF">MHIP_08240</name>
</gene>
<keyword evidence="1" id="KW-0805">Transcription regulation</keyword>
<dbReference type="AlphaFoldDB" id="A0A7I9ZH35"/>
<feature type="DNA-binding region" description="H-T-H motif" evidence="4">
    <location>
        <begin position="37"/>
        <end position="56"/>
    </location>
</feature>
<dbReference type="Proteomes" id="UP000465304">
    <property type="component" value="Unassembled WGS sequence"/>
</dbReference>
<dbReference type="Gene3D" id="1.10.357.10">
    <property type="entry name" value="Tetracycline Repressor, domain 2"/>
    <property type="match status" value="1"/>
</dbReference>
<dbReference type="GO" id="GO:0003677">
    <property type="term" value="F:DNA binding"/>
    <property type="evidence" value="ECO:0007669"/>
    <property type="project" value="UniProtKB-UniRule"/>
</dbReference>
<dbReference type="Pfam" id="PF00440">
    <property type="entry name" value="TetR_N"/>
    <property type="match status" value="1"/>
</dbReference>
<proteinExistence type="predicted"/>
<evidence type="ECO:0000259" key="5">
    <source>
        <dbReference type="PROSITE" id="PS50977"/>
    </source>
</evidence>
<keyword evidence="3" id="KW-0804">Transcription</keyword>
<protein>
    <submittedName>
        <fullName evidence="6">TetR family transcriptional regulator</fullName>
    </submittedName>
</protein>
<feature type="domain" description="HTH tetR-type" evidence="5">
    <location>
        <begin position="14"/>
        <end position="74"/>
    </location>
</feature>
<sequence length="200" mass="21443">MHSAYTDSMSPIRQPARARLLRAADELFYANGIAATGVDAVIARAGVATGSLYKNFSGKDDLVAAYLTDRDQRFRTLWESQIDAAADPVDRLLAIFGATDEWARHSDVRRGCAHIAAAAQLPPGHAGIRAAAEHKRFVIARLTSLADAAGLRDPGRAAGDIALIYDGMLSALAIGVDAAPVERGLRLAELVIERGRRRRS</sequence>
<name>A0A7I9ZH35_9MYCO</name>
<comment type="caution">
    <text evidence="6">The sequence shown here is derived from an EMBL/GenBank/DDBJ whole genome shotgun (WGS) entry which is preliminary data.</text>
</comment>
<dbReference type="PROSITE" id="PS50977">
    <property type="entry name" value="HTH_TETR_2"/>
    <property type="match status" value="1"/>
</dbReference>
<dbReference type="InterPro" id="IPR009057">
    <property type="entry name" value="Homeodomain-like_sf"/>
</dbReference>
<dbReference type="InterPro" id="IPR001647">
    <property type="entry name" value="HTH_TetR"/>
</dbReference>
<evidence type="ECO:0000256" key="1">
    <source>
        <dbReference type="ARBA" id="ARBA00023015"/>
    </source>
</evidence>
<evidence type="ECO:0000256" key="4">
    <source>
        <dbReference type="PROSITE-ProRule" id="PRU00335"/>
    </source>
</evidence>
<evidence type="ECO:0000256" key="2">
    <source>
        <dbReference type="ARBA" id="ARBA00023125"/>
    </source>
</evidence>